<evidence type="ECO:0000313" key="2">
    <source>
        <dbReference type="Proteomes" id="UP000254326"/>
    </source>
</evidence>
<evidence type="ECO:0000313" key="1">
    <source>
        <dbReference type="EMBL" id="RDL43445.1"/>
    </source>
</evidence>
<sequence>MIKDLLNEQQVSDALQSCEEQTLFVFGPLGILVKSNSASLLHELATYYKGYSTEQSASSQLTLYMVEQPAVGEELAWLEVPREAGKQGRKEGYLDAPAGRWIKKFKTDMSFLQRVDNPVAVGPCLAHIAQVINFINNQYLNHFLQQGFMLGHAAAFDRGGKVTAIAAGSGGGKSTLMLRCLEHPERRFLTNDRLLFAQQTQGPQALGLAKLPRVNPGTLLHSPRLRHILSAQRQQELEQMPAAELWPLEEKYDVHVDDEYGTDRLTLEGNFANLVMLDWSHSSEQPTALERIDLSVQPTMIEGLRKRPGPFYQDASGEFSADLNQIASFDDYVRQLEGVSVFRFTGQVDFEAAFQLMSDL</sequence>
<dbReference type="EMBL" id="QKRA01000007">
    <property type="protein sequence ID" value="RDL43445.1"/>
    <property type="molecule type" value="Genomic_DNA"/>
</dbReference>
<dbReference type="InterPro" id="IPR027597">
    <property type="entry name" value="HprK-rel_B"/>
</dbReference>
<dbReference type="GO" id="GO:0016301">
    <property type="term" value="F:kinase activity"/>
    <property type="evidence" value="ECO:0007669"/>
    <property type="project" value="UniProtKB-KW"/>
</dbReference>
<keyword evidence="1" id="KW-0808">Transferase</keyword>
<accession>A0A370U6Q4</accession>
<reference evidence="1 2" key="1">
    <citation type="submission" date="2018-06" db="EMBL/GenBank/DDBJ databases">
        <title>Marinomonas sp. YLB-05 draft genome sequence.</title>
        <authorList>
            <person name="Yu L."/>
            <person name="Tang X."/>
        </authorList>
    </citation>
    <scope>NUCLEOTIDE SEQUENCE [LARGE SCALE GENOMIC DNA]</scope>
    <source>
        <strain evidence="1 2">YLB-05</strain>
    </source>
</reference>
<dbReference type="SUPFAM" id="SSF53795">
    <property type="entry name" value="PEP carboxykinase-like"/>
    <property type="match status" value="1"/>
</dbReference>
<gene>
    <name evidence="1" type="ORF">DN730_13995</name>
</gene>
<dbReference type="NCBIfam" id="TIGR04355">
    <property type="entry name" value="HprK_rel_B"/>
    <property type="match status" value="1"/>
</dbReference>
<keyword evidence="1" id="KW-0418">Kinase</keyword>
<organism evidence="1 2">
    <name type="scientific">Marinomonas piezotolerans</name>
    <dbReference type="NCBI Taxonomy" id="2213058"/>
    <lineage>
        <taxon>Bacteria</taxon>
        <taxon>Pseudomonadati</taxon>
        <taxon>Pseudomonadota</taxon>
        <taxon>Gammaproteobacteria</taxon>
        <taxon>Oceanospirillales</taxon>
        <taxon>Oceanospirillaceae</taxon>
        <taxon>Marinomonas</taxon>
    </lineage>
</organism>
<dbReference type="AlphaFoldDB" id="A0A370U6Q4"/>
<name>A0A370U6Q4_9GAMM</name>
<dbReference type="InterPro" id="IPR027417">
    <property type="entry name" value="P-loop_NTPase"/>
</dbReference>
<protein>
    <submittedName>
        <fullName evidence="1">HprK-related kinase B</fullName>
    </submittedName>
</protein>
<keyword evidence="2" id="KW-1185">Reference proteome</keyword>
<comment type="caution">
    <text evidence="1">The sequence shown here is derived from an EMBL/GenBank/DDBJ whole genome shotgun (WGS) entry which is preliminary data.</text>
</comment>
<proteinExistence type="predicted"/>
<dbReference type="Gene3D" id="3.40.50.300">
    <property type="entry name" value="P-loop containing nucleotide triphosphate hydrolases"/>
    <property type="match status" value="1"/>
</dbReference>
<dbReference type="RefSeq" id="WP_115468773.1">
    <property type="nucleotide sequence ID" value="NZ_QKRA01000007.1"/>
</dbReference>
<dbReference type="OrthoDB" id="5443147at2"/>
<dbReference type="Proteomes" id="UP000254326">
    <property type="component" value="Unassembled WGS sequence"/>
</dbReference>